<dbReference type="OrthoDB" id="9766796at2"/>
<accession>A0A1G6D7C2</accession>
<organism evidence="9 10">
    <name type="scientific">Bauldia litoralis</name>
    <dbReference type="NCBI Taxonomy" id="665467"/>
    <lineage>
        <taxon>Bacteria</taxon>
        <taxon>Pseudomonadati</taxon>
        <taxon>Pseudomonadota</taxon>
        <taxon>Alphaproteobacteria</taxon>
        <taxon>Hyphomicrobiales</taxon>
        <taxon>Kaistiaceae</taxon>
        <taxon>Bauldia</taxon>
    </lineage>
</organism>
<reference evidence="9 10" key="1">
    <citation type="submission" date="2016-10" db="EMBL/GenBank/DDBJ databases">
        <authorList>
            <person name="de Groot N.N."/>
        </authorList>
    </citation>
    <scope>NUCLEOTIDE SEQUENCE [LARGE SCALE GENOMIC DNA]</scope>
    <source>
        <strain evidence="9 10">ATCC 35022</strain>
    </source>
</reference>
<dbReference type="Gene3D" id="3.50.50.60">
    <property type="entry name" value="FAD/NAD(P)-binding domain"/>
    <property type="match status" value="1"/>
</dbReference>
<dbReference type="GO" id="GO:0046168">
    <property type="term" value="P:glycerol-3-phosphate catabolic process"/>
    <property type="evidence" value="ECO:0007669"/>
    <property type="project" value="TreeGrafter"/>
</dbReference>
<dbReference type="Gene3D" id="6.10.250.1890">
    <property type="match status" value="1"/>
</dbReference>
<dbReference type="InterPro" id="IPR000447">
    <property type="entry name" value="G3P_DH_FAD-dep"/>
</dbReference>
<evidence type="ECO:0000259" key="7">
    <source>
        <dbReference type="Pfam" id="PF01266"/>
    </source>
</evidence>
<dbReference type="PRINTS" id="PR01001">
    <property type="entry name" value="FADG3PDH"/>
</dbReference>
<dbReference type="InterPro" id="IPR031656">
    <property type="entry name" value="DAO_C"/>
</dbReference>
<dbReference type="PANTHER" id="PTHR11985:SF15">
    <property type="entry name" value="GLYCEROL-3-PHOSPHATE DEHYDROGENASE, MITOCHONDRIAL"/>
    <property type="match status" value="1"/>
</dbReference>
<comment type="similarity">
    <text evidence="2">Belongs to the FAD-dependent glycerol-3-phosphate dehydrogenase family.</text>
</comment>
<evidence type="ECO:0000313" key="9">
    <source>
        <dbReference type="EMBL" id="SDB41011.1"/>
    </source>
</evidence>
<feature type="region of interest" description="Disordered" evidence="6">
    <location>
        <begin position="326"/>
        <end position="346"/>
    </location>
</feature>
<dbReference type="AlphaFoldDB" id="A0A1G6D7C2"/>
<keyword evidence="10" id="KW-1185">Reference proteome</keyword>
<evidence type="ECO:0000256" key="6">
    <source>
        <dbReference type="SAM" id="MobiDB-lite"/>
    </source>
</evidence>
<evidence type="ECO:0000256" key="3">
    <source>
        <dbReference type="ARBA" id="ARBA00022630"/>
    </source>
</evidence>
<dbReference type="InterPro" id="IPR006076">
    <property type="entry name" value="FAD-dep_OxRdtase"/>
</dbReference>
<dbReference type="InterPro" id="IPR036188">
    <property type="entry name" value="FAD/NAD-bd_sf"/>
</dbReference>
<evidence type="ECO:0000256" key="2">
    <source>
        <dbReference type="ARBA" id="ARBA00007330"/>
    </source>
</evidence>
<dbReference type="RefSeq" id="WP_090877546.1">
    <property type="nucleotide sequence ID" value="NZ_FMXQ01000006.1"/>
</dbReference>
<keyword evidence="3" id="KW-0285">Flavoprotein</keyword>
<proteinExistence type="inferred from homology"/>
<dbReference type="SUPFAM" id="SSF51905">
    <property type="entry name" value="FAD/NAD(P)-binding domain"/>
    <property type="match status" value="1"/>
</dbReference>
<dbReference type="Gene3D" id="3.30.9.10">
    <property type="entry name" value="D-Amino Acid Oxidase, subunit A, domain 2"/>
    <property type="match status" value="1"/>
</dbReference>
<dbReference type="PANTHER" id="PTHR11985">
    <property type="entry name" value="GLYCEROL-3-PHOSPHATE DEHYDROGENASE"/>
    <property type="match status" value="1"/>
</dbReference>
<evidence type="ECO:0000256" key="4">
    <source>
        <dbReference type="ARBA" id="ARBA00022827"/>
    </source>
</evidence>
<evidence type="ECO:0000259" key="8">
    <source>
        <dbReference type="Pfam" id="PF16901"/>
    </source>
</evidence>
<dbReference type="Gene3D" id="1.10.8.870">
    <property type="entry name" value="Alpha-glycerophosphate oxidase, cap domain"/>
    <property type="match status" value="1"/>
</dbReference>
<dbReference type="GO" id="GO:0004368">
    <property type="term" value="F:glycerol-3-phosphate dehydrogenase (quinone) activity"/>
    <property type="evidence" value="ECO:0007669"/>
    <property type="project" value="InterPro"/>
</dbReference>
<protein>
    <submittedName>
        <fullName evidence="9">Homodimeric glycerol 3-phosphate dehydrogenase (Quinone)</fullName>
    </submittedName>
</protein>
<dbReference type="NCBIfam" id="NF009906">
    <property type="entry name" value="PRK13369.1"/>
    <property type="match status" value="1"/>
</dbReference>
<dbReference type="Pfam" id="PF16901">
    <property type="entry name" value="DAO_C"/>
    <property type="match status" value="1"/>
</dbReference>
<dbReference type="InterPro" id="IPR038299">
    <property type="entry name" value="DAO_C_sf"/>
</dbReference>
<keyword evidence="4" id="KW-0274">FAD</keyword>
<evidence type="ECO:0000256" key="5">
    <source>
        <dbReference type="ARBA" id="ARBA00023002"/>
    </source>
</evidence>
<evidence type="ECO:0000256" key="1">
    <source>
        <dbReference type="ARBA" id="ARBA00001974"/>
    </source>
</evidence>
<gene>
    <name evidence="9" type="ORF">SAMN02982931_03109</name>
</gene>
<sequence length="509" mass="54915">MSGQIHDLAIIGGGITGCSIARDAAGRGLSVFLCDQADLAGAGSSASMKLVDGGLHHVDQLALGSLREGLKEREVLLRSAPHLVRPLRLLLPYRNRTVQKTMLRAAMFAYDHLAGRRAFPPTRMLDRSDGAIGEVLRDEFAGAAEYSDCRVDDARLVVANAMDARGRGASINPRLRCVIAERDGRAWRLSLEASDSDRRFVVRARSLVNATGPWTVDVLNHVIDASRSVRVRLVKSTHVVVRRLFDHDRAYALRATDRRIVFVIPHGDHTLIGTADEDFHGDPGSVAADNVEIAYLLSTVGAYFRQPVLEDQIAWSWAGVRAIRDDGSAKPRPSDGDGIIEEDGGEGRAPLISAYGGRITTSRRLAERVVDQIGKTLPVGKAWTSQATLPGGGFEVDGMTSLAGALKAAYPFVDDPWARRLVGSYGTLAQSILSGARSPGDLGRTFGADLTEAEARYLVREEWARTAEDVLWRRSKLGAHFSAAEAAALEDWLAEQGLGALSATIAGAR</sequence>
<dbReference type="STRING" id="665467.SAMN02982931_03109"/>
<comment type="cofactor">
    <cofactor evidence="1">
        <name>FAD</name>
        <dbReference type="ChEBI" id="CHEBI:57692"/>
    </cofactor>
</comment>
<dbReference type="Proteomes" id="UP000199071">
    <property type="component" value="Unassembled WGS sequence"/>
</dbReference>
<dbReference type="Pfam" id="PF01266">
    <property type="entry name" value="DAO"/>
    <property type="match status" value="1"/>
</dbReference>
<dbReference type="EMBL" id="FMXQ01000006">
    <property type="protein sequence ID" value="SDB41011.1"/>
    <property type="molecule type" value="Genomic_DNA"/>
</dbReference>
<feature type="domain" description="FAD dependent oxidoreductase" evidence="7">
    <location>
        <begin position="7"/>
        <end position="361"/>
    </location>
</feature>
<feature type="domain" description="Alpha-glycerophosphate oxidase C-terminal" evidence="8">
    <location>
        <begin position="384"/>
        <end position="486"/>
    </location>
</feature>
<dbReference type="NCBIfam" id="NF008899">
    <property type="entry name" value="PRK12266.1"/>
    <property type="match status" value="1"/>
</dbReference>
<evidence type="ECO:0000313" key="10">
    <source>
        <dbReference type="Proteomes" id="UP000199071"/>
    </source>
</evidence>
<name>A0A1G6D7C2_9HYPH</name>
<keyword evidence="5" id="KW-0560">Oxidoreductase</keyword>
<feature type="compositionally biased region" description="Basic and acidic residues" evidence="6">
    <location>
        <begin position="326"/>
        <end position="335"/>
    </location>
</feature>